<keyword evidence="1" id="KW-1133">Transmembrane helix</keyword>
<dbReference type="Proteomes" id="UP000254841">
    <property type="component" value="Unassembled WGS sequence"/>
</dbReference>
<dbReference type="AlphaFoldDB" id="A0A377J404"/>
<dbReference type="EMBL" id="UGHV01000001">
    <property type="protein sequence ID" value="STO97059.1"/>
    <property type="molecule type" value="Genomic_DNA"/>
</dbReference>
<sequence length="83" mass="9105">MAERVCVRTFGVLTLLCCFFIVRKRGFFDVDLLSGVELGGADLLGDLLGIVGLISPRAGLYGFVVLRTKWAVFGIIHCEDEIL</sequence>
<evidence type="ECO:0000256" key="1">
    <source>
        <dbReference type="SAM" id="Phobius"/>
    </source>
</evidence>
<accession>A0A377J404</accession>
<feature type="transmembrane region" description="Helical" evidence="1">
    <location>
        <begin position="43"/>
        <end position="66"/>
    </location>
</feature>
<gene>
    <name evidence="2" type="ORF">NCTC12410_00878</name>
</gene>
<keyword evidence="1" id="KW-0472">Membrane</keyword>
<reference evidence="2 3" key="1">
    <citation type="submission" date="2018-06" db="EMBL/GenBank/DDBJ databases">
        <authorList>
            <consortium name="Pathogen Informatics"/>
            <person name="Doyle S."/>
        </authorList>
    </citation>
    <scope>NUCLEOTIDE SEQUENCE [LARGE SCALE GENOMIC DNA]</scope>
    <source>
        <strain evidence="2 3">NCTC12410</strain>
    </source>
</reference>
<evidence type="ECO:0000313" key="2">
    <source>
        <dbReference type="EMBL" id="STO97059.1"/>
    </source>
</evidence>
<proteinExistence type="predicted"/>
<feature type="transmembrane region" description="Helical" evidence="1">
    <location>
        <begin position="5"/>
        <end position="23"/>
    </location>
</feature>
<organism evidence="2 3">
    <name type="scientific">Helicobacter canis</name>
    <dbReference type="NCBI Taxonomy" id="29419"/>
    <lineage>
        <taxon>Bacteria</taxon>
        <taxon>Pseudomonadati</taxon>
        <taxon>Campylobacterota</taxon>
        <taxon>Epsilonproteobacteria</taxon>
        <taxon>Campylobacterales</taxon>
        <taxon>Helicobacteraceae</taxon>
        <taxon>Helicobacter</taxon>
    </lineage>
</organism>
<keyword evidence="1" id="KW-0812">Transmembrane</keyword>
<name>A0A377J404_9HELI</name>
<evidence type="ECO:0000313" key="3">
    <source>
        <dbReference type="Proteomes" id="UP000254841"/>
    </source>
</evidence>
<protein>
    <submittedName>
        <fullName evidence="2">Uncharacterized protein</fullName>
    </submittedName>
</protein>